<organism evidence="1 2">
    <name type="scientific">Achaetomium macrosporum</name>
    <dbReference type="NCBI Taxonomy" id="79813"/>
    <lineage>
        <taxon>Eukaryota</taxon>
        <taxon>Fungi</taxon>
        <taxon>Dikarya</taxon>
        <taxon>Ascomycota</taxon>
        <taxon>Pezizomycotina</taxon>
        <taxon>Sordariomycetes</taxon>
        <taxon>Sordariomycetidae</taxon>
        <taxon>Sordariales</taxon>
        <taxon>Chaetomiaceae</taxon>
        <taxon>Achaetomium</taxon>
    </lineage>
</organism>
<name>A0AAN7C1V0_9PEZI</name>
<accession>A0AAN7C1V0</accession>
<dbReference type="EMBL" id="MU860474">
    <property type="protein sequence ID" value="KAK4233799.1"/>
    <property type="molecule type" value="Genomic_DNA"/>
</dbReference>
<evidence type="ECO:0000313" key="1">
    <source>
        <dbReference type="EMBL" id="KAK4233799.1"/>
    </source>
</evidence>
<dbReference type="AlphaFoldDB" id="A0AAN7C1V0"/>
<dbReference type="Proteomes" id="UP001303760">
    <property type="component" value="Unassembled WGS sequence"/>
</dbReference>
<evidence type="ECO:0000313" key="2">
    <source>
        <dbReference type="Proteomes" id="UP001303760"/>
    </source>
</evidence>
<proteinExistence type="predicted"/>
<reference evidence="1" key="1">
    <citation type="journal article" date="2023" name="Mol. Phylogenet. Evol.">
        <title>Genome-scale phylogeny and comparative genomics of the fungal order Sordariales.</title>
        <authorList>
            <person name="Hensen N."/>
            <person name="Bonometti L."/>
            <person name="Westerberg I."/>
            <person name="Brannstrom I.O."/>
            <person name="Guillou S."/>
            <person name="Cros-Aarteil S."/>
            <person name="Calhoun S."/>
            <person name="Haridas S."/>
            <person name="Kuo A."/>
            <person name="Mondo S."/>
            <person name="Pangilinan J."/>
            <person name="Riley R."/>
            <person name="LaButti K."/>
            <person name="Andreopoulos B."/>
            <person name="Lipzen A."/>
            <person name="Chen C."/>
            <person name="Yan M."/>
            <person name="Daum C."/>
            <person name="Ng V."/>
            <person name="Clum A."/>
            <person name="Steindorff A."/>
            <person name="Ohm R.A."/>
            <person name="Martin F."/>
            <person name="Silar P."/>
            <person name="Natvig D.O."/>
            <person name="Lalanne C."/>
            <person name="Gautier V."/>
            <person name="Ament-Velasquez S.L."/>
            <person name="Kruys A."/>
            <person name="Hutchinson M.I."/>
            <person name="Powell A.J."/>
            <person name="Barry K."/>
            <person name="Miller A.N."/>
            <person name="Grigoriev I.V."/>
            <person name="Debuchy R."/>
            <person name="Gladieux P."/>
            <person name="Hiltunen Thoren M."/>
            <person name="Johannesson H."/>
        </authorList>
    </citation>
    <scope>NUCLEOTIDE SEQUENCE</scope>
    <source>
        <strain evidence="1">CBS 532.94</strain>
    </source>
</reference>
<reference evidence="1" key="2">
    <citation type="submission" date="2023-05" db="EMBL/GenBank/DDBJ databases">
        <authorList>
            <consortium name="Lawrence Berkeley National Laboratory"/>
            <person name="Steindorff A."/>
            <person name="Hensen N."/>
            <person name="Bonometti L."/>
            <person name="Westerberg I."/>
            <person name="Brannstrom I.O."/>
            <person name="Guillou S."/>
            <person name="Cros-Aarteil S."/>
            <person name="Calhoun S."/>
            <person name="Haridas S."/>
            <person name="Kuo A."/>
            <person name="Mondo S."/>
            <person name="Pangilinan J."/>
            <person name="Riley R."/>
            <person name="Labutti K."/>
            <person name="Andreopoulos B."/>
            <person name="Lipzen A."/>
            <person name="Chen C."/>
            <person name="Yanf M."/>
            <person name="Daum C."/>
            <person name="Ng V."/>
            <person name="Clum A."/>
            <person name="Ohm R."/>
            <person name="Martin F."/>
            <person name="Silar P."/>
            <person name="Natvig D."/>
            <person name="Lalanne C."/>
            <person name="Gautier V."/>
            <person name="Ament-Velasquez S.L."/>
            <person name="Kruys A."/>
            <person name="Hutchinson M.I."/>
            <person name="Powell A.J."/>
            <person name="Barry K."/>
            <person name="Miller A.N."/>
            <person name="Grigoriev I.V."/>
            <person name="Debuchy R."/>
            <person name="Gladieux P."/>
            <person name="Thoren M.H."/>
            <person name="Johannesson H."/>
        </authorList>
    </citation>
    <scope>NUCLEOTIDE SEQUENCE</scope>
    <source>
        <strain evidence="1">CBS 532.94</strain>
    </source>
</reference>
<comment type="caution">
    <text evidence="1">The sequence shown here is derived from an EMBL/GenBank/DDBJ whole genome shotgun (WGS) entry which is preliminary data.</text>
</comment>
<sequence>MQTPYEGTDCTGSSQSNKLTNADQCFKNSNSLSTPFKNFKISANGAATCAPKQPAAAPSFEDIKMGTLNACHDANNLPTGFKPFTQAVGSAMFGKGVHIVTYTGKGCTGTATVTKLTNSATCYDNANSINTPFLSFKIADTDSNPECTTPKQPDNDSDKTVTVSFFSDTGCCSDPVETVKISKFGVCHNADKPFKGTTQAVGKNLFGRNIHIRQYASRDCSDRAWAQISLSNKDLCYFGSGQYQSFMISDDDGGGSGSGSCNSATPTKKSDTTVVLKLFKETTCCTPGSSRPCLLWLFISTPTCWPLLDTQVGAPGSLVRGGFASSYIVLANRK</sequence>
<keyword evidence="2" id="KW-1185">Reference proteome</keyword>
<gene>
    <name evidence="1" type="ORF">C8A03DRAFT_38471</name>
</gene>
<protein>
    <submittedName>
        <fullName evidence="1">Uncharacterized protein</fullName>
    </submittedName>
</protein>